<reference evidence="1" key="1">
    <citation type="submission" date="2012-09" db="EMBL/GenBank/DDBJ databases">
        <title>Metagenomic Characterization of a Microbial Community in Wastewater Detects High Levels of Antibiotic Resistance.</title>
        <authorList>
            <person name="Abrams M."/>
            <person name="Caldwell A."/>
            <person name="Vandaei E."/>
            <person name="Lee W."/>
            <person name="Perrott J."/>
            <person name="Khan S.Y."/>
            <person name="Ta J."/>
            <person name="Romero D."/>
            <person name="Nguyen V."/>
            <person name="Pourmand N."/>
            <person name="Ouverney C.C."/>
        </authorList>
    </citation>
    <scope>NUCLEOTIDE SEQUENCE</scope>
</reference>
<sequence>MWWVRILQTGDDKPARAADDLVLGGHGKAAKSRYAIKWSGQHGIRMLSTFLIWIQQAHGALARA</sequence>
<name>L7VU46_9BACT</name>
<evidence type="ECO:0000313" key="1">
    <source>
        <dbReference type="EMBL" id="AGC70939.1"/>
    </source>
</evidence>
<dbReference type="EMBL" id="JX649857">
    <property type="protein sequence ID" value="AGC70939.1"/>
    <property type="molecule type" value="Genomic_DNA"/>
</dbReference>
<protein>
    <submittedName>
        <fullName evidence="1">Uncharacterized protein</fullName>
    </submittedName>
</protein>
<accession>L7VU46</accession>
<dbReference type="AlphaFoldDB" id="L7VU46"/>
<organism evidence="1">
    <name type="scientific">uncultured bacterium A1Q1_fos_1050</name>
    <dbReference type="NCBI Taxonomy" id="1256538"/>
    <lineage>
        <taxon>Bacteria</taxon>
        <taxon>environmental samples</taxon>
    </lineage>
</organism>
<proteinExistence type="predicted"/>